<reference evidence="5" key="1">
    <citation type="submission" date="2017-09" db="EMBL/GenBank/DDBJ databases">
        <title>Depth-based differentiation of microbial function through sediment-hosted aquifers and enrichment of novel symbionts in the deep terrestrial subsurface.</title>
        <authorList>
            <person name="Probst A.J."/>
            <person name="Ladd B."/>
            <person name="Jarett J.K."/>
            <person name="Geller-Mcgrath D.E."/>
            <person name="Sieber C.M.K."/>
            <person name="Emerson J.B."/>
            <person name="Anantharaman K."/>
            <person name="Thomas B.C."/>
            <person name="Malmstrom R."/>
            <person name="Stieglmeier M."/>
            <person name="Klingl A."/>
            <person name="Woyke T."/>
            <person name="Ryan C.M."/>
            <person name="Banfield J.F."/>
        </authorList>
    </citation>
    <scope>NUCLEOTIDE SEQUENCE [LARGE SCALE GENOMIC DNA]</scope>
</reference>
<evidence type="ECO:0000313" key="4">
    <source>
        <dbReference type="EMBL" id="PIR95805.1"/>
    </source>
</evidence>
<dbReference type="EMBL" id="PFAL01000007">
    <property type="protein sequence ID" value="PIR95805.1"/>
    <property type="molecule type" value="Genomic_DNA"/>
</dbReference>
<dbReference type="PROSITE" id="PS51459">
    <property type="entry name" value="FIDO"/>
    <property type="match status" value="1"/>
</dbReference>
<gene>
    <name evidence="4" type="ORF">COT93_00465</name>
</gene>
<dbReference type="Gene3D" id="1.10.3290.10">
    <property type="entry name" value="Fido-like domain"/>
    <property type="match status" value="1"/>
</dbReference>
<dbReference type="InterPro" id="IPR040198">
    <property type="entry name" value="Fido_containing"/>
</dbReference>
<dbReference type="SUPFAM" id="SSF140931">
    <property type="entry name" value="Fic-like"/>
    <property type="match status" value="1"/>
</dbReference>
<protein>
    <recommendedName>
        <fullName evidence="3">Fido domain-containing protein</fullName>
    </recommendedName>
</protein>
<feature type="binding site" evidence="2">
    <location>
        <begin position="268"/>
        <end position="269"/>
    </location>
    <ligand>
        <name>ATP</name>
        <dbReference type="ChEBI" id="CHEBI:30616"/>
    </ligand>
</feature>
<dbReference type="PANTHER" id="PTHR13504">
    <property type="entry name" value="FIDO DOMAIN-CONTAINING PROTEIN DDB_G0283145"/>
    <property type="match status" value="1"/>
</dbReference>
<keyword evidence="2" id="KW-0067">ATP-binding</keyword>
<organism evidence="4 5">
    <name type="scientific">Candidatus Falkowbacteria bacterium CG10_big_fil_rev_8_21_14_0_10_37_18</name>
    <dbReference type="NCBI Taxonomy" id="1974562"/>
    <lineage>
        <taxon>Bacteria</taxon>
        <taxon>Candidatus Falkowiibacteriota</taxon>
    </lineage>
</organism>
<dbReference type="AlphaFoldDB" id="A0A2H0V9P5"/>
<dbReference type="InterPro" id="IPR036597">
    <property type="entry name" value="Fido-like_dom_sf"/>
</dbReference>
<dbReference type="Proteomes" id="UP000229972">
    <property type="component" value="Unassembled WGS sequence"/>
</dbReference>
<comment type="caution">
    <text evidence="4">The sequence shown here is derived from an EMBL/GenBank/DDBJ whole genome shotgun (WGS) entry which is preliminary data.</text>
</comment>
<evidence type="ECO:0000256" key="2">
    <source>
        <dbReference type="PIRSR" id="PIRSR640198-2"/>
    </source>
</evidence>
<dbReference type="Pfam" id="PF02661">
    <property type="entry name" value="Fic"/>
    <property type="match status" value="1"/>
</dbReference>
<feature type="domain" description="Fido" evidence="3">
    <location>
        <begin position="142"/>
        <end position="290"/>
    </location>
</feature>
<dbReference type="InterPro" id="IPR003812">
    <property type="entry name" value="Fido"/>
</dbReference>
<dbReference type="PANTHER" id="PTHR13504:SF38">
    <property type="entry name" value="FIDO DOMAIN-CONTAINING PROTEIN"/>
    <property type="match status" value="1"/>
</dbReference>
<evidence type="ECO:0000259" key="3">
    <source>
        <dbReference type="PROSITE" id="PS51459"/>
    </source>
</evidence>
<name>A0A2H0V9P5_9BACT</name>
<sequence length="409" mass="47750">MYKKIEEKEDKNFSPFSQTFLATFFLNKKLFPWTELELSKLDQELLSLEKSLIGVDVEKGLIDRNELLISYAISKAENSSLTLLEAKELRHHLIENPEYNFLQEKLKQKKGLNKKDYEELEFFNIIKVFRKYSDCHLSLQDFSAKLVLDLHAELTVGLDLFVDYLPHFDVYKSGHWRDNDSVRVASFIPAPSEQIISGVAELLKFIKTNPGAINIAIFHSALYALHPFCNGNKRVCRILEYLLLQACGYNAKSLYNASFYYHKHKSRYYKKLLDSLLQHNLNHFVSFLSEALVYSITGVIKTSLEVKKKEFLKQFEIDPSLKKILRPLVKSSELQFNRLWALNKRQPSKQTFSNYLNLAVDKGIIERRESGRNVYYRLAGVWPESEILKSWVQNAAQRVVYIPEEFRLI</sequence>
<evidence type="ECO:0000313" key="5">
    <source>
        <dbReference type="Proteomes" id="UP000229972"/>
    </source>
</evidence>
<keyword evidence="2" id="KW-0547">Nucleotide-binding</keyword>
<dbReference type="InterPro" id="IPR036390">
    <property type="entry name" value="WH_DNA-bd_sf"/>
</dbReference>
<dbReference type="SUPFAM" id="SSF46785">
    <property type="entry name" value="Winged helix' DNA-binding domain"/>
    <property type="match status" value="1"/>
</dbReference>
<accession>A0A2H0V9P5</accession>
<proteinExistence type="predicted"/>
<evidence type="ECO:0000256" key="1">
    <source>
        <dbReference type="PIRSR" id="PIRSR640198-1"/>
    </source>
</evidence>
<feature type="active site" evidence="1">
    <location>
        <position position="226"/>
    </location>
</feature>